<dbReference type="PRINTS" id="PR00463">
    <property type="entry name" value="EP450I"/>
</dbReference>
<dbReference type="EMBL" id="OU892282">
    <property type="protein sequence ID" value="CAG9769801.1"/>
    <property type="molecule type" value="Genomic_DNA"/>
</dbReference>
<evidence type="ECO:0000256" key="13">
    <source>
        <dbReference type="PIRSR" id="PIRSR602401-1"/>
    </source>
</evidence>
<protein>
    <recommendedName>
        <fullName evidence="17">Cytochrome P450</fullName>
    </recommendedName>
</protein>
<dbReference type="CDD" id="cd11056">
    <property type="entry name" value="CYP6-like"/>
    <property type="match status" value="1"/>
</dbReference>
<dbReference type="GO" id="GO:0020037">
    <property type="term" value="F:heme binding"/>
    <property type="evidence" value="ECO:0007669"/>
    <property type="project" value="InterPro"/>
</dbReference>
<comment type="subcellular location">
    <subcellularLocation>
        <location evidence="3">Endoplasmic reticulum membrane</location>
        <topology evidence="3">Peripheral membrane protein</topology>
    </subcellularLocation>
    <subcellularLocation>
        <location evidence="2">Microsome membrane</location>
        <topology evidence="2">Peripheral membrane protein</topology>
    </subcellularLocation>
</comment>
<proteinExistence type="inferred from homology"/>
<organism evidence="15 16">
    <name type="scientific">Ceutorhynchus assimilis</name>
    <name type="common">cabbage seed weevil</name>
    <dbReference type="NCBI Taxonomy" id="467358"/>
    <lineage>
        <taxon>Eukaryota</taxon>
        <taxon>Metazoa</taxon>
        <taxon>Ecdysozoa</taxon>
        <taxon>Arthropoda</taxon>
        <taxon>Hexapoda</taxon>
        <taxon>Insecta</taxon>
        <taxon>Pterygota</taxon>
        <taxon>Neoptera</taxon>
        <taxon>Endopterygota</taxon>
        <taxon>Coleoptera</taxon>
        <taxon>Polyphaga</taxon>
        <taxon>Cucujiformia</taxon>
        <taxon>Curculionidae</taxon>
        <taxon>Ceutorhynchinae</taxon>
        <taxon>Ceutorhynchus</taxon>
    </lineage>
</organism>
<keyword evidence="10 13" id="KW-0408">Iron</keyword>
<keyword evidence="16" id="KW-1185">Reference proteome</keyword>
<accession>A0A9N9MR24</accession>
<dbReference type="InterPro" id="IPR036396">
    <property type="entry name" value="Cyt_P450_sf"/>
</dbReference>
<evidence type="ECO:0000256" key="7">
    <source>
        <dbReference type="ARBA" id="ARBA00022824"/>
    </source>
</evidence>
<dbReference type="Gene3D" id="1.10.630.10">
    <property type="entry name" value="Cytochrome P450"/>
    <property type="match status" value="1"/>
</dbReference>
<dbReference type="PROSITE" id="PS00086">
    <property type="entry name" value="CYTOCHROME_P450"/>
    <property type="match status" value="1"/>
</dbReference>
<dbReference type="AlphaFoldDB" id="A0A9N9MR24"/>
<evidence type="ECO:0000313" key="16">
    <source>
        <dbReference type="Proteomes" id="UP001152799"/>
    </source>
</evidence>
<dbReference type="Proteomes" id="UP001152799">
    <property type="component" value="Chromosome 6"/>
</dbReference>
<evidence type="ECO:0000256" key="1">
    <source>
        <dbReference type="ARBA" id="ARBA00001971"/>
    </source>
</evidence>
<dbReference type="PANTHER" id="PTHR24292">
    <property type="entry name" value="CYTOCHROME P450"/>
    <property type="match status" value="1"/>
</dbReference>
<dbReference type="OrthoDB" id="2789670at2759"/>
<dbReference type="SUPFAM" id="SSF48264">
    <property type="entry name" value="Cytochrome P450"/>
    <property type="match status" value="1"/>
</dbReference>
<dbReference type="GO" id="GO:0005506">
    <property type="term" value="F:iron ion binding"/>
    <property type="evidence" value="ECO:0007669"/>
    <property type="project" value="InterPro"/>
</dbReference>
<evidence type="ECO:0000256" key="14">
    <source>
        <dbReference type="RuleBase" id="RU000461"/>
    </source>
</evidence>
<keyword evidence="6 13" id="KW-0479">Metal-binding</keyword>
<evidence type="ECO:0000256" key="10">
    <source>
        <dbReference type="ARBA" id="ARBA00023004"/>
    </source>
</evidence>
<gene>
    <name evidence="15" type="ORF">CEUTPL_LOCUS10275</name>
</gene>
<keyword evidence="12" id="KW-0472">Membrane</keyword>
<name>A0A9N9MR24_9CUCU</name>
<evidence type="ECO:0000256" key="3">
    <source>
        <dbReference type="ARBA" id="ARBA00004406"/>
    </source>
</evidence>
<evidence type="ECO:0000256" key="9">
    <source>
        <dbReference type="ARBA" id="ARBA00023002"/>
    </source>
</evidence>
<dbReference type="Pfam" id="PF00067">
    <property type="entry name" value="p450"/>
    <property type="match status" value="1"/>
</dbReference>
<comment type="similarity">
    <text evidence="4 14">Belongs to the cytochrome P450 family.</text>
</comment>
<evidence type="ECO:0000256" key="4">
    <source>
        <dbReference type="ARBA" id="ARBA00010617"/>
    </source>
</evidence>
<keyword evidence="9 14" id="KW-0560">Oxidoreductase</keyword>
<feature type="binding site" description="axial binding residue" evidence="13">
    <location>
        <position position="469"/>
    </location>
    <ligand>
        <name>heme</name>
        <dbReference type="ChEBI" id="CHEBI:30413"/>
    </ligand>
    <ligandPart>
        <name>Fe</name>
        <dbReference type="ChEBI" id="CHEBI:18248"/>
    </ligandPart>
</feature>
<reference evidence="15" key="1">
    <citation type="submission" date="2022-01" db="EMBL/GenBank/DDBJ databases">
        <authorList>
            <person name="King R."/>
        </authorList>
    </citation>
    <scope>NUCLEOTIDE SEQUENCE</scope>
</reference>
<evidence type="ECO:0000256" key="2">
    <source>
        <dbReference type="ARBA" id="ARBA00004174"/>
    </source>
</evidence>
<dbReference type="InterPro" id="IPR050476">
    <property type="entry name" value="Insect_CytP450_Detox"/>
</dbReference>
<evidence type="ECO:0000256" key="6">
    <source>
        <dbReference type="ARBA" id="ARBA00022723"/>
    </source>
</evidence>
<keyword evidence="8" id="KW-0492">Microsome</keyword>
<evidence type="ECO:0008006" key="17">
    <source>
        <dbReference type="Google" id="ProtNLM"/>
    </source>
</evidence>
<dbReference type="InterPro" id="IPR017972">
    <property type="entry name" value="Cyt_P450_CS"/>
</dbReference>
<keyword evidence="7" id="KW-0256">Endoplasmic reticulum</keyword>
<keyword evidence="5 13" id="KW-0349">Heme</keyword>
<dbReference type="GO" id="GO:0016705">
    <property type="term" value="F:oxidoreductase activity, acting on paired donors, with incorporation or reduction of molecular oxygen"/>
    <property type="evidence" value="ECO:0007669"/>
    <property type="project" value="InterPro"/>
</dbReference>
<evidence type="ECO:0000256" key="11">
    <source>
        <dbReference type="ARBA" id="ARBA00023033"/>
    </source>
</evidence>
<keyword evidence="11 14" id="KW-0503">Monooxygenase</keyword>
<evidence type="ECO:0000256" key="5">
    <source>
        <dbReference type="ARBA" id="ARBA00022617"/>
    </source>
</evidence>
<evidence type="ECO:0000313" key="15">
    <source>
        <dbReference type="EMBL" id="CAG9769801.1"/>
    </source>
</evidence>
<dbReference type="GO" id="GO:0004497">
    <property type="term" value="F:monooxygenase activity"/>
    <property type="evidence" value="ECO:0007669"/>
    <property type="project" value="UniProtKB-KW"/>
</dbReference>
<comment type="cofactor">
    <cofactor evidence="1 13">
        <name>heme</name>
        <dbReference type="ChEBI" id="CHEBI:30413"/>
    </cofactor>
</comment>
<dbReference type="PANTHER" id="PTHR24292:SF54">
    <property type="entry name" value="CYP9F3-RELATED"/>
    <property type="match status" value="1"/>
</dbReference>
<evidence type="ECO:0000256" key="12">
    <source>
        <dbReference type="ARBA" id="ARBA00023136"/>
    </source>
</evidence>
<dbReference type="InterPro" id="IPR002401">
    <property type="entry name" value="Cyt_P450_E_grp-I"/>
</dbReference>
<dbReference type="GO" id="GO:0005789">
    <property type="term" value="C:endoplasmic reticulum membrane"/>
    <property type="evidence" value="ECO:0007669"/>
    <property type="project" value="UniProtKB-SubCell"/>
</dbReference>
<dbReference type="PRINTS" id="PR00385">
    <property type="entry name" value="P450"/>
</dbReference>
<sequence length="523" mass="60516">MISLILIGILGFSIWYKWFKPMNHFTEIGVKQTTPWPFFGDQWLTAFKYMSFNEFYEWVYNQFPNERYSGFYQFALPTLMIRDPKLIKQITIKDFDHFTDHRPFVDPEADPLWGANLFSLTGQKWREMRATVSGTFTSSKMKILFNLMNEAAEGFVNYFLDQNEDSLEVEMKDTYTRYTNDVIATMAFGIKVDSLNEPENDFYLMGKRATNLNGLISRIKFLGYMVFPSLLKLLKVSLFPSDVSKFFQSIIYDNIKVRKEQGLVRPDLIHFLMEANKKNSKNEETESIETSYASVEESADMANFKQIALTNLDIAAQAVIFFFGGFDTIATVMCFGSYELALNNSVQDKLRDEIVKTNKANHGKITYAILLKMKYLDMVVCEILRKWPPAGGIDRVVTKPYIIEPELPHERPLHLKPGDILMLPIGGLMRDPKYFPDPEKFDPERFSDENKDNIEPYTYLPFGSGPRNCIGNRFGLLEVKVLIYHLLLNFKVELGKKMKVPLKLEPVFIPTADGGFWLTLKRI</sequence>
<evidence type="ECO:0000256" key="8">
    <source>
        <dbReference type="ARBA" id="ARBA00022848"/>
    </source>
</evidence>
<dbReference type="FunFam" id="1.10.630.10:FF:000042">
    <property type="entry name" value="Cytochrome P450"/>
    <property type="match status" value="1"/>
</dbReference>
<dbReference type="InterPro" id="IPR001128">
    <property type="entry name" value="Cyt_P450"/>
</dbReference>